<protein>
    <submittedName>
        <fullName evidence="2">Uncharacterized protein</fullName>
    </submittedName>
</protein>
<feature type="transmembrane region" description="Helical" evidence="1">
    <location>
        <begin position="60"/>
        <end position="78"/>
    </location>
</feature>
<dbReference type="RefSeq" id="WP_036634731.1">
    <property type="nucleotide sequence ID" value="NZ_JAMDMW010000146.1"/>
</dbReference>
<keyword evidence="1" id="KW-1133">Transmembrane helix</keyword>
<evidence type="ECO:0000313" key="3">
    <source>
        <dbReference type="Proteomes" id="UP001527099"/>
    </source>
</evidence>
<accession>A0ABT4GNP9</accession>
<gene>
    <name evidence="2" type="ORF">M5X19_34020</name>
</gene>
<keyword evidence="1" id="KW-0472">Membrane</keyword>
<comment type="caution">
    <text evidence="2">The sequence shown here is derived from an EMBL/GenBank/DDBJ whole genome shotgun (WGS) entry which is preliminary data.</text>
</comment>
<evidence type="ECO:0000256" key="1">
    <source>
        <dbReference type="SAM" id="Phobius"/>
    </source>
</evidence>
<name>A0ABT4GNP9_9BACL</name>
<feature type="transmembrane region" description="Helical" evidence="1">
    <location>
        <begin position="31"/>
        <end position="48"/>
    </location>
</feature>
<keyword evidence="3" id="KW-1185">Reference proteome</keyword>
<organism evidence="2 3">
    <name type="scientific">Paenibacillus alginolyticus</name>
    <dbReference type="NCBI Taxonomy" id="59839"/>
    <lineage>
        <taxon>Bacteria</taxon>
        <taxon>Bacillati</taxon>
        <taxon>Bacillota</taxon>
        <taxon>Bacilli</taxon>
        <taxon>Bacillales</taxon>
        <taxon>Paenibacillaceae</taxon>
        <taxon>Paenibacillus</taxon>
    </lineage>
</organism>
<dbReference type="EMBL" id="JAMDMX010000170">
    <property type="protein sequence ID" value="MCY9697837.1"/>
    <property type="molecule type" value="Genomic_DNA"/>
</dbReference>
<keyword evidence="1" id="KW-0812">Transmembrane</keyword>
<reference evidence="2 3" key="1">
    <citation type="submission" date="2022-05" db="EMBL/GenBank/DDBJ databases">
        <title>Genome Sequencing of Bee-Associated Microbes.</title>
        <authorList>
            <person name="Dunlap C."/>
        </authorList>
    </citation>
    <scope>NUCLEOTIDE SEQUENCE [LARGE SCALE GENOMIC DNA]</scope>
    <source>
        <strain evidence="2 3">NRRL B-14421</strain>
    </source>
</reference>
<dbReference type="Proteomes" id="UP001527099">
    <property type="component" value="Unassembled WGS sequence"/>
</dbReference>
<proteinExistence type="predicted"/>
<evidence type="ECO:0000313" key="2">
    <source>
        <dbReference type="EMBL" id="MCY9697837.1"/>
    </source>
</evidence>
<sequence>MLIGLCVLALSILIACYEIPRLLKQGCRKEVWIYCILMLLGNVLATLKGMAKQIPNPADWITFLMVPLTKILLQLGLIKL</sequence>